<dbReference type="PROSITE" id="PS50405">
    <property type="entry name" value="GST_CTER"/>
    <property type="match status" value="1"/>
</dbReference>
<dbReference type="SUPFAM" id="SSF47616">
    <property type="entry name" value="GST C-terminal domain-like"/>
    <property type="match status" value="1"/>
</dbReference>
<dbReference type="Pfam" id="PF13417">
    <property type="entry name" value="GST_N_3"/>
    <property type="match status" value="1"/>
</dbReference>
<dbReference type="Proteomes" id="UP001374803">
    <property type="component" value="Chromosome"/>
</dbReference>
<evidence type="ECO:0000259" key="2">
    <source>
        <dbReference type="PROSITE" id="PS50405"/>
    </source>
</evidence>
<evidence type="ECO:0000313" key="4">
    <source>
        <dbReference type="Proteomes" id="UP001374803"/>
    </source>
</evidence>
<dbReference type="InterPro" id="IPR010987">
    <property type="entry name" value="Glutathione-S-Trfase_C-like"/>
</dbReference>
<dbReference type="EMBL" id="CP089983">
    <property type="protein sequence ID" value="WXB05797.1"/>
    <property type="molecule type" value="Genomic_DNA"/>
</dbReference>
<accession>A0ABZ2L4C0</accession>
<dbReference type="PROSITE" id="PS50404">
    <property type="entry name" value="GST_NTER"/>
    <property type="match status" value="1"/>
</dbReference>
<protein>
    <submittedName>
        <fullName evidence="3">Glutathione S-transferase family protein</fullName>
    </submittedName>
</protein>
<organism evidence="3 4">
    <name type="scientific">Pendulispora rubella</name>
    <dbReference type="NCBI Taxonomy" id="2741070"/>
    <lineage>
        <taxon>Bacteria</taxon>
        <taxon>Pseudomonadati</taxon>
        <taxon>Myxococcota</taxon>
        <taxon>Myxococcia</taxon>
        <taxon>Myxococcales</taxon>
        <taxon>Sorangiineae</taxon>
        <taxon>Pendulisporaceae</taxon>
        <taxon>Pendulispora</taxon>
    </lineage>
</organism>
<proteinExistence type="predicted"/>
<name>A0ABZ2L4C0_9BACT</name>
<gene>
    <name evidence="3" type="ORF">LVJ94_00780</name>
</gene>
<dbReference type="InterPro" id="IPR036249">
    <property type="entry name" value="Thioredoxin-like_sf"/>
</dbReference>
<dbReference type="InterPro" id="IPR036282">
    <property type="entry name" value="Glutathione-S-Trfase_C_sf"/>
</dbReference>
<dbReference type="Gene3D" id="3.40.30.110">
    <property type="match status" value="2"/>
</dbReference>
<dbReference type="SUPFAM" id="SSF52833">
    <property type="entry name" value="Thioredoxin-like"/>
    <property type="match status" value="1"/>
</dbReference>
<dbReference type="RefSeq" id="WP_394835445.1">
    <property type="nucleotide sequence ID" value="NZ_CP089929.1"/>
</dbReference>
<keyword evidence="4" id="KW-1185">Reference proteome</keyword>
<dbReference type="Pfam" id="PF13410">
    <property type="entry name" value="GST_C_2"/>
    <property type="match status" value="1"/>
</dbReference>
<reference evidence="3" key="1">
    <citation type="submission" date="2021-12" db="EMBL/GenBank/DDBJ databases">
        <title>Discovery of the Pendulisporaceae a myxobacterial family with distinct sporulation behavior and unique specialized metabolism.</title>
        <authorList>
            <person name="Garcia R."/>
            <person name="Popoff A."/>
            <person name="Bader C.D."/>
            <person name="Loehr J."/>
            <person name="Walesch S."/>
            <person name="Walt C."/>
            <person name="Boldt J."/>
            <person name="Bunk B."/>
            <person name="Haeckl F.J.F.P.J."/>
            <person name="Gunesch A.P."/>
            <person name="Birkelbach J."/>
            <person name="Nuebel U."/>
            <person name="Pietschmann T."/>
            <person name="Bach T."/>
            <person name="Mueller R."/>
        </authorList>
    </citation>
    <scope>NUCLEOTIDE SEQUENCE</scope>
    <source>
        <strain evidence="3">MSr11367</strain>
    </source>
</reference>
<sequence length="310" mass="34073">MSNLILHHYASSPYAEKTRSLLGFKKLAWKSVDIPTMLPKPDVVALTGGYRKTPVLQLGRDIYCDTRLIAHVLERLQPTPPLFPTRSRASCSAFLHLEQVVFFAGIAVGISPEGAKFFIEAMGADQFEEFGKDRAGFFTGGTVPRPHPDFAVGRFEPLMGALDSQLAEQPFLLGASPTIADFAMYHGVWFVRVNPGVAHRLDPYPHLLAWADRIRAFGHGTRTEIPSSAALEVAQSTRTQQPFEGDYLALPKIALGQKLSIGPTDYGIDRVEGTLVHASLTEIAIARTDPRAGDVVVHFPRIDYRVLPAD</sequence>
<feature type="domain" description="GST C-terminal" evidence="2">
    <location>
        <begin position="117"/>
        <end position="243"/>
    </location>
</feature>
<evidence type="ECO:0000259" key="1">
    <source>
        <dbReference type="PROSITE" id="PS50404"/>
    </source>
</evidence>
<feature type="domain" description="GST N-terminal" evidence="1">
    <location>
        <begin position="2"/>
        <end position="81"/>
    </location>
</feature>
<dbReference type="CDD" id="cd00570">
    <property type="entry name" value="GST_N_family"/>
    <property type="match status" value="1"/>
</dbReference>
<evidence type="ECO:0000313" key="3">
    <source>
        <dbReference type="EMBL" id="WXB05797.1"/>
    </source>
</evidence>
<dbReference type="InterPro" id="IPR004045">
    <property type="entry name" value="Glutathione_S-Trfase_N"/>
</dbReference>